<reference evidence="8 9" key="1">
    <citation type="submission" date="2023-06" db="EMBL/GenBank/DDBJ databases">
        <title>Influencing factors and mechanism of Cr(VI) reduction by facultative anaerobic Exiguobacterium sp. PY14.</title>
        <authorList>
            <person name="Zou L."/>
        </authorList>
    </citation>
    <scope>NUCLEOTIDE SEQUENCE [LARGE SCALE GENOMIC DNA]</scope>
    <source>
        <strain evidence="8 9">PY14</strain>
    </source>
</reference>
<sequence length="150" mass="16564">MSNESKKRIPIVTLKLVREKSILYAKRRITSPGDAVSLFRDYMGDLDREHFVLMGLNMKNEPVVLETVHIGSLSASIVHPREVFKSAILSNAACIMVCHNHPSDDCEPSGEDVSVTERLAQAGDLIGIPLLDHLIIGTEGYVSLKERGHC</sequence>
<keyword evidence="6" id="KW-0482">Metalloprotease</keyword>
<dbReference type="InterPro" id="IPR037518">
    <property type="entry name" value="MPN"/>
</dbReference>
<evidence type="ECO:0000256" key="5">
    <source>
        <dbReference type="ARBA" id="ARBA00022833"/>
    </source>
</evidence>
<keyword evidence="5" id="KW-0862">Zinc</keyword>
<name>A0ABT7MNP5_9BACL</name>
<evidence type="ECO:0000313" key="8">
    <source>
        <dbReference type="EMBL" id="MDL5376803.1"/>
    </source>
</evidence>
<dbReference type="PANTHER" id="PTHR30471:SF3">
    <property type="entry name" value="UPF0758 PROTEIN YEES-RELATED"/>
    <property type="match status" value="1"/>
</dbReference>
<dbReference type="PANTHER" id="PTHR30471">
    <property type="entry name" value="DNA REPAIR PROTEIN RADC"/>
    <property type="match status" value="1"/>
</dbReference>
<dbReference type="CDD" id="cd08071">
    <property type="entry name" value="MPN_DUF2466"/>
    <property type="match status" value="1"/>
</dbReference>
<evidence type="ECO:0000256" key="6">
    <source>
        <dbReference type="ARBA" id="ARBA00023049"/>
    </source>
</evidence>
<evidence type="ECO:0000313" key="9">
    <source>
        <dbReference type="Proteomes" id="UP001230807"/>
    </source>
</evidence>
<accession>A0ABT7MNP5</accession>
<keyword evidence="9" id="KW-1185">Reference proteome</keyword>
<dbReference type="InterPro" id="IPR025657">
    <property type="entry name" value="RadC_JAB"/>
</dbReference>
<comment type="similarity">
    <text evidence="1">Belongs to the UPF0758 family.</text>
</comment>
<dbReference type="PROSITE" id="PS50249">
    <property type="entry name" value="MPN"/>
    <property type="match status" value="1"/>
</dbReference>
<dbReference type="Proteomes" id="UP001230807">
    <property type="component" value="Unassembled WGS sequence"/>
</dbReference>
<evidence type="ECO:0000259" key="7">
    <source>
        <dbReference type="PROSITE" id="PS50249"/>
    </source>
</evidence>
<dbReference type="EMBL" id="JASWER010000005">
    <property type="protein sequence ID" value="MDL5376803.1"/>
    <property type="molecule type" value="Genomic_DNA"/>
</dbReference>
<keyword evidence="2" id="KW-0645">Protease</keyword>
<dbReference type="Gene3D" id="3.40.140.10">
    <property type="entry name" value="Cytidine Deaminase, domain 2"/>
    <property type="match status" value="1"/>
</dbReference>
<dbReference type="RefSeq" id="WP_286038336.1">
    <property type="nucleotide sequence ID" value="NZ_CP183077.1"/>
</dbReference>
<evidence type="ECO:0000256" key="2">
    <source>
        <dbReference type="ARBA" id="ARBA00022670"/>
    </source>
</evidence>
<protein>
    <submittedName>
        <fullName evidence="8">JAB domain-containing protein</fullName>
    </submittedName>
</protein>
<dbReference type="InterPro" id="IPR001405">
    <property type="entry name" value="UPF0758"/>
</dbReference>
<dbReference type="Pfam" id="PF04002">
    <property type="entry name" value="RadC"/>
    <property type="match status" value="1"/>
</dbReference>
<evidence type="ECO:0000256" key="3">
    <source>
        <dbReference type="ARBA" id="ARBA00022723"/>
    </source>
</evidence>
<gene>
    <name evidence="8" type="ORF">QR695_07255</name>
</gene>
<evidence type="ECO:0000256" key="4">
    <source>
        <dbReference type="ARBA" id="ARBA00022801"/>
    </source>
</evidence>
<comment type="caution">
    <text evidence="8">The sequence shown here is derived from an EMBL/GenBank/DDBJ whole genome shotgun (WGS) entry which is preliminary data.</text>
</comment>
<feature type="domain" description="MPN" evidence="7">
    <location>
        <begin position="28"/>
        <end position="150"/>
    </location>
</feature>
<organism evidence="8 9">
    <name type="scientific">Exiguobacterium mexicanum</name>
    <dbReference type="NCBI Taxonomy" id="340146"/>
    <lineage>
        <taxon>Bacteria</taxon>
        <taxon>Bacillati</taxon>
        <taxon>Bacillota</taxon>
        <taxon>Bacilli</taxon>
        <taxon>Bacillales</taxon>
        <taxon>Bacillales Family XII. Incertae Sedis</taxon>
        <taxon>Exiguobacterium</taxon>
    </lineage>
</organism>
<proteinExistence type="inferred from homology"/>
<evidence type="ECO:0000256" key="1">
    <source>
        <dbReference type="ARBA" id="ARBA00010243"/>
    </source>
</evidence>
<keyword evidence="4" id="KW-0378">Hydrolase</keyword>
<keyword evidence="3" id="KW-0479">Metal-binding</keyword>